<evidence type="ECO:0000313" key="10">
    <source>
        <dbReference type="Proteomes" id="UP000807342"/>
    </source>
</evidence>
<dbReference type="InterPro" id="IPR026907">
    <property type="entry name" value="GCIP-like"/>
</dbReference>
<dbReference type="Proteomes" id="UP000807342">
    <property type="component" value="Unassembled WGS sequence"/>
</dbReference>
<dbReference type="Gene3D" id="1.20.1420.10">
    <property type="entry name" value="Talin, central domain"/>
    <property type="match status" value="1"/>
</dbReference>
<keyword evidence="4" id="KW-0963">Cytoplasm</keyword>
<evidence type="ECO:0000256" key="3">
    <source>
        <dbReference type="ARBA" id="ARBA00008940"/>
    </source>
</evidence>
<name>A0A9P5XK45_9AGAR</name>
<gene>
    <name evidence="9" type="ORF">P691DRAFT_773412</name>
</gene>
<reference evidence="9" key="1">
    <citation type="submission" date="2020-11" db="EMBL/GenBank/DDBJ databases">
        <authorList>
            <consortium name="DOE Joint Genome Institute"/>
            <person name="Ahrendt S."/>
            <person name="Riley R."/>
            <person name="Andreopoulos W."/>
            <person name="Labutti K."/>
            <person name="Pangilinan J."/>
            <person name="Ruiz-Duenas F.J."/>
            <person name="Barrasa J.M."/>
            <person name="Sanchez-Garcia M."/>
            <person name="Camarero S."/>
            <person name="Miyauchi S."/>
            <person name="Serrano A."/>
            <person name="Linde D."/>
            <person name="Babiker R."/>
            <person name="Drula E."/>
            <person name="Ayuso-Fernandez I."/>
            <person name="Pacheco R."/>
            <person name="Padilla G."/>
            <person name="Ferreira P."/>
            <person name="Barriuso J."/>
            <person name="Kellner H."/>
            <person name="Castanera R."/>
            <person name="Alfaro M."/>
            <person name="Ramirez L."/>
            <person name="Pisabarro A.G."/>
            <person name="Kuo A."/>
            <person name="Tritt A."/>
            <person name="Lipzen A."/>
            <person name="He G."/>
            <person name="Yan M."/>
            <person name="Ng V."/>
            <person name="Cullen D."/>
            <person name="Martin F."/>
            <person name="Rosso M.-N."/>
            <person name="Henrissat B."/>
            <person name="Hibbett D."/>
            <person name="Martinez A.T."/>
            <person name="Grigoriev I.V."/>
        </authorList>
    </citation>
    <scope>NUCLEOTIDE SEQUENCE</scope>
    <source>
        <strain evidence="9">MF-IS2</strain>
    </source>
</reference>
<dbReference type="Pfam" id="PF13324">
    <property type="entry name" value="GCIP_N"/>
    <property type="match status" value="1"/>
</dbReference>
<dbReference type="GO" id="GO:0005634">
    <property type="term" value="C:nucleus"/>
    <property type="evidence" value="ECO:0007669"/>
    <property type="project" value="UniProtKB-SubCell"/>
</dbReference>
<dbReference type="InterPro" id="IPR049318">
    <property type="entry name" value="GCIP_C"/>
</dbReference>
<evidence type="ECO:0000256" key="1">
    <source>
        <dbReference type="ARBA" id="ARBA00004123"/>
    </source>
</evidence>
<organism evidence="9 10">
    <name type="scientific">Macrolepiota fuliginosa MF-IS2</name>
    <dbReference type="NCBI Taxonomy" id="1400762"/>
    <lineage>
        <taxon>Eukaryota</taxon>
        <taxon>Fungi</taxon>
        <taxon>Dikarya</taxon>
        <taxon>Basidiomycota</taxon>
        <taxon>Agaricomycotina</taxon>
        <taxon>Agaricomycetes</taxon>
        <taxon>Agaricomycetidae</taxon>
        <taxon>Agaricales</taxon>
        <taxon>Agaricineae</taxon>
        <taxon>Agaricaceae</taxon>
        <taxon>Macrolepiota</taxon>
    </lineage>
</organism>
<dbReference type="PANTHER" id="PTHR15492">
    <property type="entry name" value="CYCLIN D1-BINDING PROTEIN 1"/>
    <property type="match status" value="1"/>
</dbReference>
<dbReference type="InterPro" id="IPR049317">
    <property type="entry name" value="GCIP-like_N"/>
</dbReference>
<keyword evidence="5" id="KW-0539">Nucleus</keyword>
<evidence type="ECO:0000259" key="7">
    <source>
        <dbReference type="Pfam" id="PF13324"/>
    </source>
</evidence>
<comment type="similarity">
    <text evidence="3">Belongs to the CCNDBP1 family.</text>
</comment>
<evidence type="ECO:0000259" key="8">
    <source>
        <dbReference type="Pfam" id="PF20936"/>
    </source>
</evidence>
<comment type="caution">
    <text evidence="9">The sequence shown here is derived from an EMBL/GenBank/DDBJ whole genome shotgun (WGS) entry which is preliminary data.</text>
</comment>
<keyword evidence="6" id="KW-0131">Cell cycle</keyword>
<evidence type="ECO:0000256" key="2">
    <source>
        <dbReference type="ARBA" id="ARBA00004496"/>
    </source>
</evidence>
<dbReference type="GO" id="GO:0005737">
    <property type="term" value="C:cytoplasm"/>
    <property type="evidence" value="ECO:0007669"/>
    <property type="project" value="UniProtKB-SubCell"/>
</dbReference>
<accession>A0A9P5XK45</accession>
<feature type="domain" description="Cyclin-D1-binding protein 1-like N-terminal" evidence="7">
    <location>
        <begin position="49"/>
        <end position="197"/>
    </location>
</feature>
<evidence type="ECO:0000256" key="4">
    <source>
        <dbReference type="ARBA" id="ARBA00022490"/>
    </source>
</evidence>
<feature type="domain" description="Cyclin-D1-binding protein 1-like C-terminal" evidence="8">
    <location>
        <begin position="214"/>
        <end position="309"/>
    </location>
</feature>
<evidence type="ECO:0000313" key="9">
    <source>
        <dbReference type="EMBL" id="KAF9451025.1"/>
    </source>
</evidence>
<evidence type="ECO:0000256" key="5">
    <source>
        <dbReference type="ARBA" id="ARBA00023242"/>
    </source>
</evidence>
<dbReference type="PANTHER" id="PTHR15492:SF1">
    <property type="entry name" value="CYCLIN-D1-BINDING PROTEIN 1"/>
    <property type="match status" value="1"/>
</dbReference>
<dbReference type="Gene3D" id="1.20.1410.10">
    <property type="entry name" value="I/LWEQ domain"/>
    <property type="match status" value="1"/>
</dbReference>
<proteinExistence type="inferred from homology"/>
<evidence type="ECO:0000256" key="6">
    <source>
        <dbReference type="ARBA" id="ARBA00023306"/>
    </source>
</evidence>
<keyword evidence="10" id="KW-1185">Reference proteome</keyword>
<dbReference type="AlphaFoldDB" id="A0A9P5XK45"/>
<sequence>MSEKQKTLVALGLVFETSKAAIAFLAHPTESLDPSLDGSNLPLLHKDFLSLLSLLYASTTKLSLVLKPSSPSYTAALEPLKELSDRVAALPHCVQLLQTNHGKTLAAEANAITKDVLEAIKSLVQTFITINAGGSASSGAAGDEYLMRTGTVHDVIDGARGQDGFSGNNLVAIKKVWKRNQESLDDGIREVHEIMEDAEKTGDELAEGVEDDFDDGWAELGISPNAKPSATELERIKKIYAIVRLSTLLHQRIFKDVLISLSPSIPLTKETNAVLDDIADASSEFLVLSDNLISTVYPPQVPEHMSIELDGYQRQLSHLQTKLRPLIPEASIEEQLESLQLSSVDRPPDHYTKLRKWYTACFNQINKNVHELERDLQGP</sequence>
<comment type="subcellular location">
    <subcellularLocation>
        <location evidence="2">Cytoplasm</location>
    </subcellularLocation>
    <subcellularLocation>
        <location evidence="1">Nucleus</location>
    </subcellularLocation>
</comment>
<dbReference type="Pfam" id="PF20936">
    <property type="entry name" value="GCIP_C"/>
    <property type="match status" value="1"/>
</dbReference>
<dbReference type="OrthoDB" id="41588at2759"/>
<dbReference type="EMBL" id="MU151092">
    <property type="protein sequence ID" value="KAF9451025.1"/>
    <property type="molecule type" value="Genomic_DNA"/>
</dbReference>
<protein>
    <submittedName>
        <fullName evidence="9">Uncharacterized protein</fullName>
    </submittedName>
</protein>